<name>A0A6N0I2W7_STAHO</name>
<dbReference type="AlphaFoldDB" id="A0A6N0I2W7"/>
<dbReference type="Gene3D" id="3.40.630.30">
    <property type="match status" value="1"/>
</dbReference>
<protein>
    <recommendedName>
        <fullName evidence="3">N-acetyltransferase</fullName>
    </recommendedName>
</protein>
<sequence>MMFGYQINDHLKLKILEEREADQLFKLVDSNRESLGEFLPFVAYTTEVEHSKKFIHSALQQFARGDGFPYPL</sequence>
<evidence type="ECO:0000313" key="2">
    <source>
        <dbReference type="Proteomes" id="UP000509636"/>
    </source>
</evidence>
<dbReference type="EMBL" id="CP054550">
    <property type="protein sequence ID" value="QKQ28945.1"/>
    <property type="molecule type" value="Genomic_DNA"/>
</dbReference>
<evidence type="ECO:0008006" key="3">
    <source>
        <dbReference type="Google" id="ProtNLM"/>
    </source>
</evidence>
<organism evidence="1 2">
    <name type="scientific">Staphylococcus hominis</name>
    <dbReference type="NCBI Taxonomy" id="1290"/>
    <lineage>
        <taxon>Bacteria</taxon>
        <taxon>Bacillati</taxon>
        <taxon>Bacillota</taxon>
        <taxon>Bacilli</taxon>
        <taxon>Bacillales</taxon>
        <taxon>Staphylococcaceae</taxon>
        <taxon>Staphylococcus</taxon>
    </lineage>
</organism>
<accession>A0A6N0I2W7</accession>
<reference evidence="1 2" key="1">
    <citation type="submission" date="2019-09" db="EMBL/GenBank/DDBJ databases">
        <title>FDA dAtabase for Regulatory Grade micrObial Sequences (FDA-ARGOS): Supporting development and validation of Infectious Disease Dx tests.</title>
        <authorList>
            <person name="Sciortino C."/>
            <person name="Tallon L."/>
            <person name="Sadzewicz L."/>
            <person name="Vavikolanu K."/>
            <person name="Mehta A."/>
            <person name="Aluvathingal J."/>
            <person name="Nadendla S."/>
            <person name="Nandy P."/>
            <person name="Geyer C."/>
            <person name="Yan Y."/>
            <person name="Sichtig H."/>
        </authorList>
    </citation>
    <scope>NUCLEOTIDE SEQUENCE [LARGE SCALE GENOMIC DNA]</scope>
    <source>
        <strain evidence="1 2">FDAARGOS_661</strain>
    </source>
</reference>
<gene>
    <name evidence="1" type="ORF">FOB69_05660</name>
</gene>
<proteinExistence type="predicted"/>
<dbReference type="Proteomes" id="UP000509636">
    <property type="component" value="Chromosome"/>
</dbReference>
<evidence type="ECO:0000313" key="1">
    <source>
        <dbReference type="EMBL" id="QKQ28945.1"/>
    </source>
</evidence>